<name>A0A9W4L513_9BACI</name>
<proteinExistence type="predicted"/>
<sequence length="87" mass="9580">MLNTSPPDMKCSAASAIPPIISGIETNKTRFFPTWSDHTELIYIKTAAKTNGIAVIQPTAPMPLLLNCLIRLGIHKPKLYTPVIHKK</sequence>
<accession>A0A9W4L513</accession>
<dbReference type="Proteomes" id="UP000789326">
    <property type="component" value="Unassembled WGS sequence"/>
</dbReference>
<evidence type="ECO:0000313" key="2">
    <source>
        <dbReference type="Proteomes" id="UP000789326"/>
    </source>
</evidence>
<gene>
    <name evidence="1" type="ORF">SRABI133_05006</name>
</gene>
<reference evidence="1" key="1">
    <citation type="submission" date="2021-11" db="EMBL/GenBank/DDBJ databases">
        <authorList>
            <person name="Bulgarelli D."/>
        </authorList>
    </citation>
    <scope>NUCLEOTIDE SEQUENCE</scope>
    <source>
        <strain evidence="1">Bi133</strain>
    </source>
</reference>
<dbReference type="EMBL" id="CAKKMG010000144">
    <property type="protein sequence ID" value="CAH0312718.1"/>
    <property type="molecule type" value="Genomic_DNA"/>
</dbReference>
<dbReference type="AlphaFoldDB" id="A0A9W4L513"/>
<organism evidence="1 2">
    <name type="scientific">Peribacillus simplex</name>
    <dbReference type="NCBI Taxonomy" id="1478"/>
    <lineage>
        <taxon>Bacteria</taxon>
        <taxon>Bacillati</taxon>
        <taxon>Bacillota</taxon>
        <taxon>Bacilli</taxon>
        <taxon>Bacillales</taxon>
        <taxon>Bacillaceae</taxon>
        <taxon>Peribacillus</taxon>
    </lineage>
</organism>
<evidence type="ECO:0000313" key="1">
    <source>
        <dbReference type="EMBL" id="CAH0312718.1"/>
    </source>
</evidence>
<protein>
    <submittedName>
        <fullName evidence="1">Uncharacterized protein</fullName>
    </submittedName>
</protein>
<comment type="caution">
    <text evidence="1">The sequence shown here is derived from an EMBL/GenBank/DDBJ whole genome shotgun (WGS) entry which is preliminary data.</text>
</comment>